<dbReference type="Proteomes" id="UP001066276">
    <property type="component" value="Chromosome 4_2"/>
</dbReference>
<accession>A0AAV7SMN8</accession>
<feature type="compositionally biased region" description="Polar residues" evidence="1">
    <location>
        <begin position="109"/>
        <end position="120"/>
    </location>
</feature>
<evidence type="ECO:0000256" key="1">
    <source>
        <dbReference type="SAM" id="MobiDB-lite"/>
    </source>
</evidence>
<name>A0AAV7SMN8_PLEWA</name>
<dbReference type="EMBL" id="JANPWB010000008">
    <property type="protein sequence ID" value="KAJ1165291.1"/>
    <property type="molecule type" value="Genomic_DNA"/>
</dbReference>
<keyword evidence="3" id="KW-1185">Reference proteome</keyword>
<evidence type="ECO:0000313" key="2">
    <source>
        <dbReference type="EMBL" id="KAJ1165291.1"/>
    </source>
</evidence>
<reference evidence="2" key="1">
    <citation type="journal article" date="2022" name="bioRxiv">
        <title>Sequencing and chromosome-scale assembly of the giantPleurodeles waltlgenome.</title>
        <authorList>
            <person name="Brown T."/>
            <person name="Elewa A."/>
            <person name="Iarovenko S."/>
            <person name="Subramanian E."/>
            <person name="Araus A.J."/>
            <person name="Petzold A."/>
            <person name="Susuki M."/>
            <person name="Suzuki K.-i.T."/>
            <person name="Hayashi T."/>
            <person name="Toyoda A."/>
            <person name="Oliveira C."/>
            <person name="Osipova E."/>
            <person name="Leigh N.D."/>
            <person name="Simon A."/>
            <person name="Yun M.H."/>
        </authorList>
    </citation>
    <scope>NUCLEOTIDE SEQUENCE</scope>
    <source>
        <strain evidence="2">20211129_DDA</strain>
        <tissue evidence="2">Liver</tissue>
    </source>
</reference>
<proteinExistence type="predicted"/>
<sequence>MGAPQVGVPFDQTSPLLLPHCNQAAWSLRQYRGAAARLHFQGSRGRASTGLSLALPCVLQDPGTELASERLYVGDSDDLEQLFTPQAPPHRPSCMTPRRPSGPGARTQLRGQKLSSSKAG</sequence>
<dbReference type="AlphaFoldDB" id="A0AAV7SMN8"/>
<evidence type="ECO:0000313" key="3">
    <source>
        <dbReference type="Proteomes" id="UP001066276"/>
    </source>
</evidence>
<gene>
    <name evidence="2" type="ORF">NDU88_005719</name>
</gene>
<organism evidence="2 3">
    <name type="scientific">Pleurodeles waltl</name>
    <name type="common">Iberian ribbed newt</name>
    <dbReference type="NCBI Taxonomy" id="8319"/>
    <lineage>
        <taxon>Eukaryota</taxon>
        <taxon>Metazoa</taxon>
        <taxon>Chordata</taxon>
        <taxon>Craniata</taxon>
        <taxon>Vertebrata</taxon>
        <taxon>Euteleostomi</taxon>
        <taxon>Amphibia</taxon>
        <taxon>Batrachia</taxon>
        <taxon>Caudata</taxon>
        <taxon>Salamandroidea</taxon>
        <taxon>Salamandridae</taxon>
        <taxon>Pleurodelinae</taxon>
        <taxon>Pleurodeles</taxon>
    </lineage>
</organism>
<comment type="caution">
    <text evidence="2">The sequence shown here is derived from an EMBL/GenBank/DDBJ whole genome shotgun (WGS) entry which is preliminary data.</text>
</comment>
<protein>
    <submittedName>
        <fullName evidence="2">Uncharacterized protein</fullName>
    </submittedName>
</protein>
<feature type="region of interest" description="Disordered" evidence="1">
    <location>
        <begin position="81"/>
        <end position="120"/>
    </location>
</feature>